<dbReference type="RefSeq" id="XP_065659159.1">
    <property type="nucleotide sequence ID" value="XM_065803087.1"/>
</dbReference>
<gene>
    <name evidence="5" type="primary">LOC100203192</name>
</gene>
<keyword evidence="1" id="KW-0521">NADP</keyword>
<evidence type="ECO:0000313" key="4">
    <source>
        <dbReference type="Proteomes" id="UP001652625"/>
    </source>
</evidence>
<comment type="similarity">
    <text evidence="3">Belongs to the short-chain dehydrogenases/reductases (SDR) family.</text>
</comment>
<keyword evidence="2" id="KW-0560">Oxidoreductase</keyword>
<dbReference type="PANTHER" id="PTHR43544">
    <property type="entry name" value="SHORT-CHAIN DEHYDROGENASE/REDUCTASE"/>
    <property type="match status" value="1"/>
</dbReference>
<dbReference type="PANTHER" id="PTHR43544:SF7">
    <property type="entry name" value="NADB-LER2"/>
    <property type="match status" value="1"/>
</dbReference>
<dbReference type="Pfam" id="PF00106">
    <property type="entry name" value="adh_short"/>
    <property type="match status" value="1"/>
</dbReference>
<dbReference type="InterPro" id="IPR002347">
    <property type="entry name" value="SDR_fam"/>
</dbReference>
<reference evidence="5" key="1">
    <citation type="submission" date="2025-08" db="UniProtKB">
        <authorList>
            <consortium name="RefSeq"/>
        </authorList>
    </citation>
    <scope>IDENTIFICATION</scope>
</reference>
<proteinExistence type="inferred from homology"/>
<keyword evidence="4" id="KW-1185">Reference proteome</keyword>
<accession>A0ABM4CBV6</accession>
<evidence type="ECO:0000256" key="2">
    <source>
        <dbReference type="ARBA" id="ARBA00023002"/>
    </source>
</evidence>
<dbReference type="InterPro" id="IPR036291">
    <property type="entry name" value="NAD(P)-bd_dom_sf"/>
</dbReference>
<dbReference type="CDD" id="cd05325">
    <property type="entry name" value="carb_red_sniffer_like_SDR_c"/>
    <property type="match status" value="1"/>
</dbReference>
<dbReference type="Gene3D" id="3.40.50.720">
    <property type="entry name" value="NAD(P)-binding Rossmann-like Domain"/>
    <property type="match status" value="1"/>
</dbReference>
<dbReference type="InterPro" id="IPR051468">
    <property type="entry name" value="Fungal_SecMetab_SDRs"/>
</dbReference>
<sequence length="247" mass="26688">MVWSLKSVLVTGSSRGIGFELVKRLTKSAQVVFACCRSPETSHDLKNFASNHENVKVVALDVTNEDSIKNAFEEVSALLNGSGLTCLINNAGILYRSSFVDFSADNCKEVFLTNSIGPALVTQKFLPLIKKAATESTENEISVSRASILNISSTLGSISEATFTSPIEYRMSKAALNMLTKTLAFELKSEKILVASLCPGWVQTDMGGPTAHRTLDLAGSDLLALFEKLNESNTGLMTRWNGQVVEA</sequence>
<name>A0ABM4CBV6_HYDVU</name>
<dbReference type="PRINTS" id="PR00081">
    <property type="entry name" value="GDHRDH"/>
</dbReference>
<evidence type="ECO:0000256" key="1">
    <source>
        <dbReference type="ARBA" id="ARBA00022857"/>
    </source>
</evidence>
<organism evidence="4 5">
    <name type="scientific">Hydra vulgaris</name>
    <name type="common">Hydra</name>
    <name type="synonym">Hydra attenuata</name>
    <dbReference type="NCBI Taxonomy" id="6087"/>
    <lineage>
        <taxon>Eukaryota</taxon>
        <taxon>Metazoa</taxon>
        <taxon>Cnidaria</taxon>
        <taxon>Hydrozoa</taxon>
        <taxon>Hydroidolina</taxon>
        <taxon>Anthoathecata</taxon>
        <taxon>Aplanulata</taxon>
        <taxon>Hydridae</taxon>
        <taxon>Hydra</taxon>
    </lineage>
</organism>
<evidence type="ECO:0000256" key="3">
    <source>
        <dbReference type="RuleBase" id="RU000363"/>
    </source>
</evidence>
<dbReference type="PRINTS" id="PR00080">
    <property type="entry name" value="SDRFAMILY"/>
</dbReference>
<evidence type="ECO:0000313" key="5">
    <source>
        <dbReference type="RefSeq" id="XP_065659159.1"/>
    </source>
</evidence>
<dbReference type="SUPFAM" id="SSF51735">
    <property type="entry name" value="NAD(P)-binding Rossmann-fold domains"/>
    <property type="match status" value="1"/>
</dbReference>
<protein>
    <submittedName>
        <fullName evidence="5">C-signal isoform X2</fullName>
    </submittedName>
</protein>
<dbReference type="Proteomes" id="UP001652625">
    <property type="component" value="Chromosome 08"/>
</dbReference>
<dbReference type="GeneID" id="100203192"/>